<feature type="domain" description="Prephenate/arogenate dehydrogenase" evidence="3">
    <location>
        <begin position="7"/>
        <end position="291"/>
    </location>
</feature>
<dbReference type="InterPro" id="IPR046826">
    <property type="entry name" value="PDH_N"/>
</dbReference>
<gene>
    <name evidence="4" type="ordered locus">Isova_0938</name>
</gene>
<protein>
    <submittedName>
        <fullName evidence="4">Prephenate dehydrogenase</fullName>
        <ecNumber evidence="4">1.3.1.12</ecNumber>
    </submittedName>
</protein>
<sequence>MTAGPPPRVGVVGLGLIGGSLARLLVARGIDVVATDVAPGSRAAARDAGLTVADDVAGAVAGRDLVVLAVPLLAMRAVAAEVARHLDPGATVTDVGSVKGPVRAAVSDAGAGDRYVGAHPMAGTERSGFVSSDAGLLDGVPWAVTVDARTDPARLAAVLGLVTGPLAGTAAVLTDDCHDEVAALVSHVPHVVATQLLNAVAGAPVRDVALGLAAGSFRDGTRVAFTDPARTEAMVTENAAWVAPALRKVARDLEAVVEALEANASVHEFFHAADDVRGTWLPGRRAARTGDVERVPLEGDWPAALVDRCAAGAVVVRLTATHAEVAR</sequence>
<dbReference type="GO" id="GO:0008977">
    <property type="term" value="F:prephenate dehydrogenase (NAD+) activity"/>
    <property type="evidence" value="ECO:0007669"/>
    <property type="project" value="UniProtKB-EC"/>
</dbReference>
<reference evidence="4 5" key="1">
    <citation type="submission" date="2011-05" db="EMBL/GenBank/DDBJ databases">
        <title>Complete sequence of Isoptericola variabilis 225.</title>
        <authorList>
            <consortium name="US DOE Joint Genome Institute"/>
            <person name="Lucas S."/>
            <person name="Han J."/>
            <person name="Lapidus A."/>
            <person name="Cheng J.-F."/>
            <person name="Goodwin L."/>
            <person name="Pitluck S."/>
            <person name="Peters L."/>
            <person name="Mikhailova N."/>
            <person name="Zeytun A."/>
            <person name="Han C."/>
            <person name="Tapia R."/>
            <person name="Land M."/>
            <person name="Hauser L."/>
            <person name="Kyrpides N."/>
            <person name="Ivanova N."/>
            <person name="Pagani I."/>
            <person name="Siebers A."/>
            <person name="Allgaier M."/>
            <person name="Thelen M."/>
            <person name="Hugenholtz P."/>
            <person name="Gladden J."/>
            <person name="Woyke T."/>
        </authorList>
    </citation>
    <scope>NUCLEOTIDE SEQUENCE [LARGE SCALE GENOMIC DNA]</scope>
    <source>
        <strain evidence="5">225</strain>
    </source>
</reference>
<dbReference type="PANTHER" id="PTHR21363">
    <property type="entry name" value="PREPHENATE DEHYDROGENASE"/>
    <property type="match status" value="1"/>
</dbReference>
<name>F6FPT3_ISOV2</name>
<dbReference type="GO" id="GO:0070403">
    <property type="term" value="F:NAD+ binding"/>
    <property type="evidence" value="ECO:0007669"/>
    <property type="project" value="InterPro"/>
</dbReference>
<dbReference type="PANTHER" id="PTHR21363:SF0">
    <property type="entry name" value="PREPHENATE DEHYDROGENASE [NADP(+)]"/>
    <property type="match status" value="1"/>
</dbReference>
<dbReference type="GO" id="GO:0004665">
    <property type="term" value="F:prephenate dehydrogenase (NADP+) activity"/>
    <property type="evidence" value="ECO:0007669"/>
    <property type="project" value="InterPro"/>
</dbReference>
<dbReference type="InterPro" id="IPR003099">
    <property type="entry name" value="Prephen_DH"/>
</dbReference>
<keyword evidence="2 4" id="KW-0560">Oxidoreductase</keyword>
<evidence type="ECO:0000259" key="3">
    <source>
        <dbReference type="PROSITE" id="PS51176"/>
    </source>
</evidence>
<dbReference type="EMBL" id="CP002810">
    <property type="protein sequence ID" value="AEG43722.1"/>
    <property type="molecule type" value="Genomic_DNA"/>
</dbReference>
<dbReference type="InterPro" id="IPR046825">
    <property type="entry name" value="PDH_C"/>
</dbReference>
<evidence type="ECO:0000313" key="5">
    <source>
        <dbReference type="Proteomes" id="UP000009236"/>
    </source>
</evidence>
<dbReference type="KEGG" id="iva:Isova_0938"/>
<evidence type="ECO:0000313" key="4">
    <source>
        <dbReference type="EMBL" id="AEG43722.1"/>
    </source>
</evidence>
<dbReference type="SUPFAM" id="SSF48179">
    <property type="entry name" value="6-phosphogluconate dehydrogenase C-terminal domain-like"/>
    <property type="match status" value="1"/>
</dbReference>
<dbReference type="HOGENOM" id="CLU_055968_1_0_11"/>
<dbReference type="AlphaFoldDB" id="F6FPT3"/>
<dbReference type="InterPro" id="IPR008927">
    <property type="entry name" value="6-PGluconate_DH-like_C_sf"/>
</dbReference>
<dbReference type="STRING" id="743718.Isova_0938"/>
<proteinExistence type="inferred from homology"/>
<dbReference type="Proteomes" id="UP000009236">
    <property type="component" value="Chromosome"/>
</dbReference>
<dbReference type="RefSeq" id="WP_013838114.1">
    <property type="nucleotide sequence ID" value="NC_015588.1"/>
</dbReference>
<dbReference type="GO" id="GO:0006571">
    <property type="term" value="P:tyrosine biosynthetic process"/>
    <property type="evidence" value="ECO:0007669"/>
    <property type="project" value="InterPro"/>
</dbReference>
<dbReference type="Pfam" id="PF20463">
    <property type="entry name" value="PDH_C"/>
    <property type="match status" value="1"/>
</dbReference>
<dbReference type="EC" id="1.3.1.12" evidence="4"/>
<accession>F6FPT3</accession>
<keyword evidence="5" id="KW-1185">Reference proteome</keyword>
<evidence type="ECO:0000256" key="1">
    <source>
        <dbReference type="ARBA" id="ARBA00007964"/>
    </source>
</evidence>
<organism evidence="5">
    <name type="scientific">Isoptericola variabilis (strain 225)</name>
    <dbReference type="NCBI Taxonomy" id="743718"/>
    <lineage>
        <taxon>Bacteria</taxon>
        <taxon>Bacillati</taxon>
        <taxon>Actinomycetota</taxon>
        <taxon>Actinomycetes</taxon>
        <taxon>Micrococcales</taxon>
        <taxon>Promicromonosporaceae</taxon>
        <taxon>Isoptericola</taxon>
    </lineage>
</organism>
<dbReference type="InterPro" id="IPR036291">
    <property type="entry name" value="NAD(P)-bd_dom_sf"/>
</dbReference>
<comment type="similarity">
    <text evidence="1">Belongs to the prephenate/arogenate dehydrogenase family.</text>
</comment>
<dbReference type="PROSITE" id="PS51176">
    <property type="entry name" value="PDH_ADH"/>
    <property type="match status" value="1"/>
</dbReference>
<dbReference type="SUPFAM" id="SSF51735">
    <property type="entry name" value="NAD(P)-binding Rossmann-fold domains"/>
    <property type="match status" value="1"/>
</dbReference>
<dbReference type="eggNOG" id="COG0287">
    <property type="taxonomic scope" value="Bacteria"/>
</dbReference>
<dbReference type="InterPro" id="IPR050812">
    <property type="entry name" value="Preph/Arog_dehydrog"/>
</dbReference>
<evidence type="ECO:0000256" key="2">
    <source>
        <dbReference type="ARBA" id="ARBA00023002"/>
    </source>
</evidence>
<dbReference type="Pfam" id="PF02153">
    <property type="entry name" value="PDH_N"/>
    <property type="match status" value="1"/>
</dbReference>
<dbReference type="Gene3D" id="3.40.50.720">
    <property type="entry name" value="NAD(P)-binding Rossmann-like Domain"/>
    <property type="match status" value="1"/>
</dbReference>
<dbReference type="Gene3D" id="1.10.3660.10">
    <property type="entry name" value="6-phosphogluconate dehydrogenase C-terminal like domain"/>
    <property type="match status" value="1"/>
</dbReference>